<dbReference type="PANTHER" id="PTHR43303">
    <property type="entry name" value="NADPH DEHYDROGENASE C23G7.10C-RELATED"/>
    <property type="match status" value="1"/>
</dbReference>
<evidence type="ECO:0000313" key="3">
    <source>
        <dbReference type="EMBL" id="CZS94904.1"/>
    </source>
</evidence>
<feature type="domain" description="NADH:flavin oxidoreductase/NADH oxidase N-terminal" evidence="2">
    <location>
        <begin position="33"/>
        <end position="397"/>
    </location>
</feature>
<feature type="region of interest" description="Disordered" evidence="1">
    <location>
        <begin position="1"/>
        <end position="26"/>
    </location>
</feature>
<name>A0A1E1KDU7_9HELO</name>
<gene>
    <name evidence="3" type="ORF">RCO7_06503</name>
</gene>
<evidence type="ECO:0000259" key="2">
    <source>
        <dbReference type="Pfam" id="PF00724"/>
    </source>
</evidence>
<keyword evidence="4" id="KW-1185">Reference proteome</keyword>
<accession>A0A1E1KDU7</accession>
<dbReference type="STRING" id="914237.A0A1E1KDU7"/>
<dbReference type="EMBL" id="FJUW01000009">
    <property type="protein sequence ID" value="CZS94904.1"/>
    <property type="molecule type" value="Genomic_DNA"/>
</dbReference>
<dbReference type="AlphaFoldDB" id="A0A1E1KDU7"/>
<dbReference type="Gene3D" id="3.20.20.70">
    <property type="entry name" value="Aldolase class I"/>
    <property type="match status" value="1"/>
</dbReference>
<dbReference type="Proteomes" id="UP000178129">
    <property type="component" value="Unassembled WGS sequence"/>
</dbReference>
<dbReference type="GO" id="GO:0010181">
    <property type="term" value="F:FMN binding"/>
    <property type="evidence" value="ECO:0007669"/>
    <property type="project" value="InterPro"/>
</dbReference>
<evidence type="ECO:0000256" key="1">
    <source>
        <dbReference type="SAM" id="MobiDB-lite"/>
    </source>
</evidence>
<dbReference type="SUPFAM" id="SSF51395">
    <property type="entry name" value="FMN-linked oxidoreductases"/>
    <property type="match status" value="1"/>
</dbReference>
<dbReference type="PANTHER" id="PTHR43303:SF2">
    <property type="entry name" value="INDOLEAMINE 2,3-DIOXYGENASE PYRROLE 2,3-DIOXYGENASE (AFU_ORTHOLOGUE AFUA_5G01450"/>
    <property type="match status" value="1"/>
</dbReference>
<dbReference type="InterPro" id="IPR044152">
    <property type="entry name" value="YqjM-like"/>
</dbReference>
<dbReference type="InterPro" id="IPR013785">
    <property type="entry name" value="Aldolase_TIM"/>
</dbReference>
<comment type="caution">
    <text evidence="3">The sequence shown here is derived from an EMBL/GenBank/DDBJ whole genome shotgun (WGS) entry which is preliminary data.</text>
</comment>
<evidence type="ECO:0000313" key="4">
    <source>
        <dbReference type="Proteomes" id="UP000178129"/>
    </source>
</evidence>
<dbReference type="InterPro" id="IPR001155">
    <property type="entry name" value="OxRdtase_FMN_N"/>
</dbReference>
<proteinExistence type="predicted"/>
<dbReference type="InParanoid" id="A0A1E1KDU7"/>
<dbReference type="GO" id="GO:0003959">
    <property type="term" value="F:NADPH dehydrogenase activity"/>
    <property type="evidence" value="ECO:0007669"/>
    <property type="project" value="InterPro"/>
</dbReference>
<sequence>MSRINKAAPNAPYFTPIQSPPAGTALTPNPPTLFSPLQIRDLTFQNRIWVAPMCTYSASNGHLTDFHLVHLSAFAYRGASLTIIEATSVLPNGRITPECAGLWQDSQIAPIKRIADFLHSQSQKLGIQLAHAGRKASTLAPWVSEKGKGTAGEDENGWPGDVMGPSAICWGEGFPQPREMSEQDVRDVINGFRDSAKRAVQAGVDVIEIHGAHGYLISSFLSPISNRRTDRYGGRFENRIRLLVEVIQAVREVVPKGMPLLVRVSATEWMEKLSLESWDVASTIKLAKILPGLGVDLLDVSSGGNNEAQAVTPYNDYQIGIAGRIRKELYEAGIKDLLIGAVGMITEAEAAKSIVQKVDDTVEITDENGGLAKADIVLIARQFLREPEWVLRVAYRLGLKVQWPQQYHRGQFVKGSRI</sequence>
<dbReference type="GO" id="GO:0050661">
    <property type="term" value="F:NADP binding"/>
    <property type="evidence" value="ECO:0007669"/>
    <property type="project" value="InterPro"/>
</dbReference>
<reference evidence="4" key="1">
    <citation type="submission" date="2016-03" db="EMBL/GenBank/DDBJ databases">
        <authorList>
            <person name="Ploux O."/>
        </authorList>
    </citation>
    <scope>NUCLEOTIDE SEQUENCE [LARGE SCALE GENOMIC DNA]</scope>
    <source>
        <strain evidence="4">UK7</strain>
    </source>
</reference>
<protein>
    <submittedName>
        <fullName evidence="3">Related to flavin oxidoreductase</fullName>
    </submittedName>
</protein>
<dbReference type="Pfam" id="PF00724">
    <property type="entry name" value="Oxidored_FMN"/>
    <property type="match status" value="1"/>
</dbReference>
<organism evidence="3 4">
    <name type="scientific">Rhynchosporium graminicola</name>
    <dbReference type="NCBI Taxonomy" id="2792576"/>
    <lineage>
        <taxon>Eukaryota</taxon>
        <taxon>Fungi</taxon>
        <taxon>Dikarya</taxon>
        <taxon>Ascomycota</taxon>
        <taxon>Pezizomycotina</taxon>
        <taxon>Leotiomycetes</taxon>
        <taxon>Helotiales</taxon>
        <taxon>Ploettnerulaceae</taxon>
        <taxon>Rhynchosporium</taxon>
    </lineage>
</organism>
<dbReference type="CDD" id="cd02932">
    <property type="entry name" value="OYE_YqiM_FMN"/>
    <property type="match status" value="1"/>
</dbReference>